<reference evidence="1 2" key="1">
    <citation type="journal article" date="2019" name="Nat. Med.">
        <title>A library of human gut bacterial isolates paired with longitudinal multiomics data enables mechanistic microbiome research.</title>
        <authorList>
            <person name="Poyet M."/>
            <person name="Groussin M."/>
            <person name="Gibbons S.M."/>
            <person name="Avila-Pacheco J."/>
            <person name="Jiang X."/>
            <person name="Kearney S.M."/>
            <person name="Perrotta A.R."/>
            <person name="Berdy B."/>
            <person name="Zhao S."/>
            <person name="Lieberman T.D."/>
            <person name="Swanson P.K."/>
            <person name="Smith M."/>
            <person name="Roesemann S."/>
            <person name="Alexander J.E."/>
            <person name="Rich S.A."/>
            <person name="Livny J."/>
            <person name="Vlamakis H."/>
            <person name="Clish C."/>
            <person name="Bullock K."/>
            <person name="Deik A."/>
            <person name="Scott J."/>
            <person name="Pierce K.A."/>
            <person name="Xavier R.J."/>
            <person name="Alm E.J."/>
        </authorList>
    </citation>
    <scope>NUCLEOTIDE SEQUENCE [LARGE SCALE GENOMIC DNA]</scope>
    <source>
        <strain evidence="1 2">BIOML-A5</strain>
    </source>
</reference>
<organism evidence="1 2">
    <name type="scientific">Flavonifractor plautii</name>
    <name type="common">Fusobacterium plautii</name>
    <dbReference type="NCBI Taxonomy" id="292800"/>
    <lineage>
        <taxon>Bacteria</taxon>
        <taxon>Bacillati</taxon>
        <taxon>Bacillota</taxon>
        <taxon>Clostridia</taxon>
        <taxon>Eubacteriales</taxon>
        <taxon>Oscillospiraceae</taxon>
        <taxon>Flavonifractor</taxon>
    </lineage>
</organism>
<gene>
    <name evidence="1" type="ORF">GKE90_06840</name>
</gene>
<protein>
    <submittedName>
        <fullName evidence="1">Uncharacterized protein</fullName>
    </submittedName>
</protein>
<comment type="caution">
    <text evidence="1">The sequence shown here is derived from an EMBL/GenBank/DDBJ whole genome shotgun (WGS) entry which is preliminary data.</text>
</comment>
<dbReference type="EMBL" id="WKPO01000007">
    <property type="protein sequence ID" value="MSB48416.1"/>
    <property type="molecule type" value="Genomic_DNA"/>
</dbReference>
<proteinExistence type="predicted"/>
<evidence type="ECO:0000313" key="2">
    <source>
        <dbReference type="Proteomes" id="UP000429811"/>
    </source>
</evidence>
<accession>A0A6I2RFC2</accession>
<dbReference type="RefSeq" id="WP_154250225.1">
    <property type="nucleotide sequence ID" value="NZ_CP084007.1"/>
</dbReference>
<evidence type="ECO:0000313" key="1">
    <source>
        <dbReference type="EMBL" id="MSB48416.1"/>
    </source>
</evidence>
<name>A0A6I2RFC2_FLAPL</name>
<sequence>MYGFIITTAGEGLLARASAGEGLTLTEVWVGKGAVESAAAAKALTALLDPVAKATSTTPAVAGGQISMLVEYRNDMGGGLEEGFTLSEFGVMAKVGDDAPTLLYYAALGDRAQPVPPIAEGLDVHRFPVAVGVTGEVEVSLEYPAGVWVTHEELEEALAGIDLSGYIKATEKGKPGGVATLGPDGKVPAGQLPKMDYDPAGSAEAVQQALTAHTGNKNNPHAVTAEQVGALASSGGVMSGAISMSGHKIANLAAPADSTDAANKQYVDEQVGASRAVKGTYPVAAGQSIQAGDVVDVVEGQVQKSATPVANVETVVNAGAVDCMAACDLNSEYAVVAEAASSGNNHDAHLISKKTGKNVSETVYFNGDTISSLALARLSDTQFVVGFASSQNVFLSVGTVSGESINLGSRYTLMALQSGWNCDICIVPFSENQAFVVTCNGSNNYPSGSILSISGSTITKGAWTHPDGVGRPGVMSAARLPDSDGKKRVCVCFNDVNDGNKGKAVIATIDSSNVVTWGSVVTIVPSVVNGTSCASVGSVIYVVVHTIVYILNDNLSVLGQGKYDTNTYSETRLTLTSFDNFAVGTYFGKNNTDAAVIRWDGEKVSISEPYSFSPVGYANYISTARISNDRMIVAYQSAGSGNYGTTTILTVSGNQIAGSFIDGSQDAIALKSGTAGQSIEVIYSGTVAADWVTEGQVVDSPGVYGAGVLAGVLQVWSKERPVGTKIVTGSYVGTGTYGSGNRNRLVFPSQPKVIFISGALRESNNSFVRNGMAVMYSGVSDYVSTLGMTYASSAKNTNDATITWSGNEVSWWTSPSSSDASYTQYAQLNGNGITYHYTAIL</sequence>
<dbReference type="AlphaFoldDB" id="A0A6I2RFC2"/>
<dbReference type="Proteomes" id="UP000429811">
    <property type="component" value="Unassembled WGS sequence"/>
</dbReference>